<gene>
    <name evidence="1" type="ORF">RRG08_058407</name>
</gene>
<sequence length="154" mass="17025">MRSIQPTQARFHGNRNICIPSSWASAKYVYVRKDSHKHPLQRPYDGPYRVVGKSDKYSTLHVKGRTETVSIDGLKPAFVTQFRNSEEDTLVNRPAAPSPTTILGSGPSTVLPVPSSSTLQSDDRPGTVLLPALVKFNVDLYVSADCETNSEFDF</sequence>
<evidence type="ECO:0000313" key="2">
    <source>
        <dbReference type="Proteomes" id="UP001283361"/>
    </source>
</evidence>
<dbReference type="Proteomes" id="UP001283361">
    <property type="component" value="Unassembled WGS sequence"/>
</dbReference>
<accession>A0AAE0XX56</accession>
<name>A0AAE0XX56_9GAST</name>
<keyword evidence="2" id="KW-1185">Reference proteome</keyword>
<proteinExistence type="predicted"/>
<dbReference type="PANTHER" id="PTHR38681">
    <property type="entry name" value="RETROVIRUS-RELATED POL POLYPROTEIN FROM TRANSPOSON 412-LIKE PROTEIN-RELATED"/>
    <property type="match status" value="1"/>
</dbReference>
<reference evidence="1" key="1">
    <citation type="journal article" date="2023" name="G3 (Bethesda)">
        <title>A reference genome for the long-term kleptoplast-retaining sea slug Elysia crispata morphotype clarki.</title>
        <authorList>
            <person name="Eastman K.E."/>
            <person name="Pendleton A.L."/>
            <person name="Shaikh M.A."/>
            <person name="Suttiyut T."/>
            <person name="Ogas R."/>
            <person name="Tomko P."/>
            <person name="Gavelis G."/>
            <person name="Widhalm J.R."/>
            <person name="Wisecaver J.H."/>
        </authorList>
    </citation>
    <scope>NUCLEOTIDE SEQUENCE</scope>
    <source>
        <strain evidence="1">ECLA1</strain>
    </source>
</reference>
<dbReference type="PANTHER" id="PTHR38681:SF1">
    <property type="entry name" value="RETROVIRUS-RELATED POL POLYPROTEIN FROM TRANSPOSON 412-LIKE PROTEIN"/>
    <property type="match status" value="1"/>
</dbReference>
<dbReference type="AlphaFoldDB" id="A0AAE0XX56"/>
<dbReference type="EMBL" id="JAWDGP010007405">
    <property type="protein sequence ID" value="KAK3720519.1"/>
    <property type="molecule type" value="Genomic_DNA"/>
</dbReference>
<organism evidence="1 2">
    <name type="scientific">Elysia crispata</name>
    <name type="common">lettuce slug</name>
    <dbReference type="NCBI Taxonomy" id="231223"/>
    <lineage>
        <taxon>Eukaryota</taxon>
        <taxon>Metazoa</taxon>
        <taxon>Spiralia</taxon>
        <taxon>Lophotrochozoa</taxon>
        <taxon>Mollusca</taxon>
        <taxon>Gastropoda</taxon>
        <taxon>Heterobranchia</taxon>
        <taxon>Euthyneura</taxon>
        <taxon>Panpulmonata</taxon>
        <taxon>Sacoglossa</taxon>
        <taxon>Placobranchoidea</taxon>
        <taxon>Plakobranchidae</taxon>
        <taxon>Elysia</taxon>
    </lineage>
</organism>
<protein>
    <submittedName>
        <fullName evidence="1">Uncharacterized protein</fullName>
    </submittedName>
</protein>
<comment type="caution">
    <text evidence="1">The sequence shown here is derived from an EMBL/GenBank/DDBJ whole genome shotgun (WGS) entry which is preliminary data.</text>
</comment>
<evidence type="ECO:0000313" key="1">
    <source>
        <dbReference type="EMBL" id="KAK3720519.1"/>
    </source>
</evidence>